<keyword evidence="2" id="KW-1185">Reference proteome</keyword>
<sequence>VQDFSIKEQSKVNLKNPDITPKVFRVIPVSYAIKECVEFEIIRLVSTGILSPVDYSDWCTPVVL</sequence>
<accession>A0ABD2PC93</accession>
<dbReference type="AlphaFoldDB" id="A0ABD2PC93"/>
<evidence type="ECO:0000313" key="2">
    <source>
        <dbReference type="Proteomes" id="UP001516400"/>
    </source>
</evidence>
<dbReference type="Proteomes" id="UP001516400">
    <property type="component" value="Unassembled WGS sequence"/>
</dbReference>
<organism evidence="1 2">
    <name type="scientific">Cryptolaemus montrouzieri</name>
    <dbReference type="NCBI Taxonomy" id="559131"/>
    <lineage>
        <taxon>Eukaryota</taxon>
        <taxon>Metazoa</taxon>
        <taxon>Ecdysozoa</taxon>
        <taxon>Arthropoda</taxon>
        <taxon>Hexapoda</taxon>
        <taxon>Insecta</taxon>
        <taxon>Pterygota</taxon>
        <taxon>Neoptera</taxon>
        <taxon>Endopterygota</taxon>
        <taxon>Coleoptera</taxon>
        <taxon>Polyphaga</taxon>
        <taxon>Cucujiformia</taxon>
        <taxon>Coccinelloidea</taxon>
        <taxon>Coccinellidae</taxon>
        <taxon>Scymninae</taxon>
        <taxon>Scymnini</taxon>
        <taxon>Cryptolaemus</taxon>
    </lineage>
</organism>
<gene>
    <name evidence="1" type="ORF">HHI36_003028</name>
</gene>
<name>A0ABD2PC93_9CUCU</name>
<protein>
    <submittedName>
        <fullName evidence="1">Uncharacterized protein</fullName>
    </submittedName>
</protein>
<evidence type="ECO:0000313" key="1">
    <source>
        <dbReference type="EMBL" id="KAL3288589.1"/>
    </source>
</evidence>
<dbReference type="EMBL" id="JABFTP020000185">
    <property type="protein sequence ID" value="KAL3288589.1"/>
    <property type="molecule type" value="Genomic_DNA"/>
</dbReference>
<feature type="non-terminal residue" evidence="1">
    <location>
        <position position="1"/>
    </location>
</feature>
<reference evidence="1 2" key="1">
    <citation type="journal article" date="2021" name="BMC Biol.">
        <title>Horizontally acquired antibacterial genes associated with adaptive radiation of ladybird beetles.</title>
        <authorList>
            <person name="Li H.S."/>
            <person name="Tang X.F."/>
            <person name="Huang Y.H."/>
            <person name="Xu Z.Y."/>
            <person name="Chen M.L."/>
            <person name="Du X.Y."/>
            <person name="Qiu B.Y."/>
            <person name="Chen P.T."/>
            <person name="Zhang W."/>
            <person name="Slipinski A."/>
            <person name="Escalona H.E."/>
            <person name="Waterhouse R.M."/>
            <person name="Zwick A."/>
            <person name="Pang H."/>
        </authorList>
    </citation>
    <scope>NUCLEOTIDE SEQUENCE [LARGE SCALE GENOMIC DNA]</scope>
    <source>
        <strain evidence="1">SYSU2018</strain>
    </source>
</reference>
<feature type="non-terminal residue" evidence="1">
    <location>
        <position position="64"/>
    </location>
</feature>
<comment type="caution">
    <text evidence="1">The sequence shown here is derived from an EMBL/GenBank/DDBJ whole genome shotgun (WGS) entry which is preliminary data.</text>
</comment>
<proteinExistence type="predicted"/>